<dbReference type="PANTHER" id="PTHR35093:SF8">
    <property type="entry name" value="OUTER MEMBRANE PROTEIN NMB0088-RELATED"/>
    <property type="match status" value="1"/>
</dbReference>
<dbReference type="EMBL" id="JACXAF010000016">
    <property type="protein sequence ID" value="MBD1390243.1"/>
    <property type="molecule type" value="Genomic_DNA"/>
</dbReference>
<dbReference type="Pfam" id="PF03349">
    <property type="entry name" value="Toluene_X"/>
    <property type="match status" value="1"/>
</dbReference>
<evidence type="ECO:0000256" key="4">
    <source>
        <dbReference type="ARBA" id="ARBA00022692"/>
    </source>
</evidence>
<proteinExistence type="inferred from homology"/>
<evidence type="ECO:0000256" key="5">
    <source>
        <dbReference type="ARBA" id="ARBA00022729"/>
    </source>
</evidence>
<keyword evidence="4" id="KW-0812">Transmembrane</keyword>
<evidence type="ECO:0000256" key="1">
    <source>
        <dbReference type="ARBA" id="ARBA00004571"/>
    </source>
</evidence>
<dbReference type="GO" id="GO:0015483">
    <property type="term" value="F:long-chain fatty acid transporting porin activity"/>
    <property type="evidence" value="ECO:0007669"/>
    <property type="project" value="TreeGrafter"/>
</dbReference>
<organism evidence="9 10">
    <name type="scientific">Neiella litorisoli</name>
    <dbReference type="NCBI Taxonomy" id="2771431"/>
    <lineage>
        <taxon>Bacteria</taxon>
        <taxon>Pseudomonadati</taxon>
        <taxon>Pseudomonadota</taxon>
        <taxon>Gammaproteobacteria</taxon>
        <taxon>Alteromonadales</taxon>
        <taxon>Echinimonadaceae</taxon>
        <taxon>Neiella</taxon>
    </lineage>
</organism>
<gene>
    <name evidence="9" type="ORF">IC617_12445</name>
</gene>
<feature type="signal peptide" evidence="8">
    <location>
        <begin position="1"/>
        <end position="24"/>
    </location>
</feature>
<comment type="similarity">
    <text evidence="2">Belongs to the OmpP1/FadL family.</text>
</comment>
<comment type="caution">
    <text evidence="9">The sequence shown here is derived from an EMBL/GenBank/DDBJ whole genome shotgun (WGS) entry which is preliminary data.</text>
</comment>
<keyword evidence="10" id="KW-1185">Reference proteome</keyword>
<comment type="subcellular location">
    <subcellularLocation>
        <location evidence="1">Cell outer membrane</location>
        <topology evidence="1">Multi-pass membrane protein</topology>
    </subcellularLocation>
</comment>
<reference evidence="9" key="1">
    <citation type="submission" date="2020-09" db="EMBL/GenBank/DDBJ databases">
        <title>A novel bacterium of genus Neiella, isolated from South China Sea.</title>
        <authorList>
            <person name="Huang H."/>
            <person name="Mo K."/>
            <person name="Hu Y."/>
        </authorList>
    </citation>
    <scope>NUCLEOTIDE SEQUENCE</scope>
    <source>
        <strain evidence="9">HB171785</strain>
    </source>
</reference>
<dbReference type="Proteomes" id="UP000638014">
    <property type="component" value="Unassembled WGS sequence"/>
</dbReference>
<name>A0A8J6UJA2_9GAMM</name>
<dbReference type="Gene3D" id="2.40.160.60">
    <property type="entry name" value="Outer membrane protein transport protein (OMPP1/FadL/TodX)"/>
    <property type="match status" value="1"/>
</dbReference>
<keyword evidence="3" id="KW-1134">Transmembrane beta strand</keyword>
<protein>
    <submittedName>
        <fullName evidence="9">Outer membrane protein transport protein</fullName>
    </submittedName>
</protein>
<evidence type="ECO:0000256" key="2">
    <source>
        <dbReference type="ARBA" id="ARBA00008163"/>
    </source>
</evidence>
<evidence type="ECO:0000256" key="6">
    <source>
        <dbReference type="ARBA" id="ARBA00023136"/>
    </source>
</evidence>
<evidence type="ECO:0000256" key="7">
    <source>
        <dbReference type="ARBA" id="ARBA00023237"/>
    </source>
</evidence>
<sequence>MPHTNRLSRSIVIISSLTASSVSAAGFQLNEHSANGLGRAFAGEAATVENAAVLSRNPAAMSRFNGIAISGQLSYVNPEVNLSGTTTNHLGQLYNSSLAPAAEMISGSQLNRVTTEYSADSKDVAPGAFIPSFYFIAPITDRIHFGLATFSNFGLSTDYDDDFNALEYGDKTEVTTININPNISYKVNEQFSIGFGVNALYGDGSLSTATPAYMNDHAATYQQYNQVAALTGGQLPELPLVPGGATIADVEGDGWDYGWNVGLLWSPSTQTDIALTYRSAISVDLEGHFSSDLLQMDKVAGKLTLDLPAIAELAINHRIDDQWSVQASYHYTGWSSFEELVIDFDDTTAISDSLLLKEENFDNSWRAALGATYVLSPEITLRAGYAYDSSPVKDEYRSISIPDTDRRWYSAGLTYHLNKQSNIDVGAAFLHGNSTRVHEEFELQGQTITTLDVELSKANAYIFAAQYNHQF</sequence>
<evidence type="ECO:0000256" key="3">
    <source>
        <dbReference type="ARBA" id="ARBA00022452"/>
    </source>
</evidence>
<keyword evidence="5 8" id="KW-0732">Signal</keyword>
<evidence type="ECO:0000313" key="9">
    <source>
        <dbReference type="EMBL" id="MBD1390243.1"/>
    </source>
</evidence>
<dbReference type="GO" id="GO:0009279">
    <property type="term" value="C:cell outer membrane"/>
    <property type="evidence" value="ECO:0007669"/>
    <property type="project" value="UniProtKB-SubCell"/>
</dbReference>
<evidence type="ECO:0000256" key="8">
    <source>
        <dbReference type="SAM" id="SignalP"/>
    </source>
</evidence>
<feature type="chain" id="PRO_5035282094" evidence="8">
    <location>
        <begin position="25"/>
        <end position="471"/>
    </location>
</feature>
<dbReference type="InterPro" id="IPR005017">
    <property type="entry name" value="OMPP1/FadL/TodX"/>
</dbReference>
<keyword evidence="7" id="KW-0998">Cell outer membrane</keyword>
<accession>A0A8J6UJA2</accession>
<dbReference type="RefSeq" id="WP_191145317.1">
    <property type="nucleotide sequence ID" value="NZ_JACXAF010000016.1"/>
</dbReference>
<evidence type="ECO:0000313" key="10">
    <source>
        <dbReference type="Proteomes" id="UP000638014"/>
    </source>
</evidence>
<dbReference type="PANTHER" id="PTHR35093">
    <property type="entry name" value="OUTER MEMBRANE PROTEIN NMB0088-RELATED"/>
    <property type="match status" value="1"/>
</dbReference>
<keyword evidence="6" id="KW-0472">Membrane</keyword>
<dbReference type="SUPFAM" id="SSF56935">
    <property type="entry name" value="Porins"/>
    <property type="match status" value="1"/>
</dbReference>
<dbReference type="AlphaFoldDB" id="A0A8J6UJA2"/>